<feature type="compositionally biased region" description="Basic and acidic residues" evidence="1">
    <location>
        <begin position="64"/>
        <end position="76"/>
    </location>
</feature>
<proteinExistence type="predicted"/>
<dbReference type="EMBL" id="JAWJWE010000003">
    <property type="protein sequence ID" value="KAK6639386.1"/>
    <property type="molecule type" value="Genomic_DNA"/>
</dbReference>
<evidence type="ECO:0000313" key="2">
    <source>
        <dbReference type="EMBL" id="KAK6639386.1"/>
    </source>
</evidence>
<comment type="caution">
    <text evidence="2">The sequence shown here is derived from an EMBL/GenBank/DDBJ whole genome shotgun (WGS) entry which is preliminary data.</text>
</comment>
<feature type="region of interest" description="Disordered" evidence="1">
    <location>
        <begin position="54"/>
        <end position="76"/>
    </location>
</feature>
<gene>
    <name evidence="2" type="ORF">RUM43_007659</name>
</gene>
<reference evidence="2 3" key="1">
    <citation type="submission" date="2023-10" db="EMBL/GenBank/DDBJ databases">
        <title>Genomes of two closely related lineages of the louse Polyplax serrata with different host specificities.</title>
        <authorList>
            <person name="Martinu J."/>
            <person name="Tarabai H."/>
            <person name="Stefka J."/>
            <person name="Hypsa V."/>
        </authorList>
    </citation>
    <scope>NUCLEOTIDE SEQUENCE [LARGE SCALE GENOMIC DNA]</scope>
    <source>
        <strain evidence="2">HR10_N</strain>
    </source>
</reference>
<evidence type="ECO:0000313" key="3">
    <source>
        <dbReference type="Proteomes" id="UP001372834"/>
    </source>
</evidence>
<dbReference type="AlphaFoldDB" id="A0AAN8PD19"/>
<sequence>MQTLLRLRNVISVEMLPPPSVQSRARCHLPCTVIIYVYCGIHLAETSVRHESTNRFLEASSNGADDRRGKEARRFQ</sequence>
<dbReference type="Proteomes" id="UP001372834">
    <property type="component" value="Unassembled WGS sequence"/>
</dbReference>
<name>A0AAN8PD19_POLSC</name>
<organism evidence="2 3">
    <name type="scientific">Polyplax serrata</name>
    <name type="common">Common mouse louse</name>
    <dbReference type="NCBI Taxonomy" id="468196"/>
    <lineage>
        <taxon>Eukaryota</taxon>
        <taxon>Metazoa</taxon>
        <taxon>Ecdysozoa</taxon>
        <taxon>Arthropoda</taxon>
        <taxon>Hexapoda</taxon>
        <taxon>Insecta</taxon>
        <taxon>Pterygota</taxon>
        <taxon>Neoptera</taxon>
        <taxon>Paraneoptera</taxon>
        <taxon>Psocodea</taxon>
        <taxon>Troctomorpha</taxon>
        <taxon>Phthiraptera</taxon>
        <taxon>Anoplura</taxon>
        <taxon>Polyplacidae</taxon>
        <taxon>Polyplax</taxon>
    </lineage>
</organism>
<protein>
    <submittedName>
        <fullName evidence="2">Uncharacterized protein</fullName>
    </submittedName>
</protein>
<accession>A0AAN8PD19</accession>
<evidence type="ECO:0000256" key="1">
    <source>
        <dbReference type="SAM" id="MobiDB-lite"/>
    </source>
</evidence>